<accession>A0A8S5L9C9</accession>
<evidence type="ECO:0000313" key="1">
    <source>
        <dbReference type="EMBL" id="DAD66555.1"/>
    </source>
</evidence>
<name>A0A8S5L9C9_9CAUD</name>
<sequence length="254" mass="30019">MSTKLYYGIRFKSRNMADILQQLLSIRKETVKLANELLTVDELKMFIVFNNLIGCNVYEIYRALINELNSDMRTLLSPNFNFTISLIPEKNGYVYGYYFADDVEEYFKKIEPLVEDYHYQNQCDKPDKISTREWNNRRKKWDKILGYDSFTQRAFNFTVVGTCDLDIILTYKKIREAIEALKAEDCWADGLKLKFKPDTEMCYSEYPHGLFIYDNTLCFKDEYNDSYIISSGEAFWGGTKTKDERDKLIIKTVK</sequence>
<proteinExistence type="predicted"/>
<reference evidence="1" key="1">
    <citation type="journal article" date="2021" name="Proc. Natl. Acad. Sci. U.S.A.">
        <title>A Catalog of Tens of Thousands of Viruses from Human Metagenomes Reveals Hidden Associations with Chronic Diseases.</title>
        <authorList>
            <person name="Tisza M.J."/>
            <person name="Buck C.B."/>
        </authorList>
    </citation>
    <scope>NUCLEOTIDE SEQUENCE</scope>
    <source>
        <strain evidence="1">CtPuP5</strain>
    </source>
</reference>
<organism evidence="1">
    <name type="scientific">Myoviridae sp. ctPuP5</name>
    <dbReference type="NCBI Taxonomy" id="2823543"/>
    <lineage>
        <taxon>Viruses</taxon>
        <taxon>Duplodnaviria</taxon>
        <taxon>Heunggongvirae</taxon>
        <taxon>Uroviricota</taxon>
        <taxon>Caudoviricetes</taxon>
    </lineage>
</organism>
<protein>
    <submittedName>
        <fullName evidence="1">Uncharacterized protein</fullName>
    </submittedName>
</protein>
<dbReference type="EMBL" id="BK014662">
    <property type="protein sequence ID" value="DAD66555.1"/>
    <property type="molecule type" value="Genomic_DNA"/>
</dbReference>